<evidence type="ECO:0000259" key="6">
    <source>
        <dbReference type="Pfam" id="PF00732"/>
    </source>
</evidence>
<comment type="caution">
    <text evidence="7">The sequence shown here is derived from an EMBL/GenBank/DDBJ whole genome shotgun (WGS) entry which is preliminary data.</text>
</comment>
<evidence type="ECO:0000313" key="7">
    <source>
        <dbReference type="EMBL" id="OBZ73528.1"/>
    </source>
</evidence>
<dbReference type="OMA" id="NKPAREY"/>
<dbReference type="OrthoDB" id="269227at2759"/>
<gene>
    <name evidence="7" type="primary">gox_0</name>
    <name evidence="7" type="ORF">A0H81_06412</name>
</gene>
<evidence type="ECO:0000256" key="2">
    <source>
        <dbReference type="ARBA" id="ARBA00010790"/>
    </source>
</evidence>
<dbReference type="STRING" id="5627.A0A1C7M9J3"/>
<evidence type="ECO:0000256" key="3">
    <source>
        <dbReference type="ARBA" id="ARBA00022630"/>
    </source>
</evidence>
<evidence type="ECO:0000313" key="8">
    <source>
        <dbReference type="Proteomes" id="UP000092993"/>
    </source>
</evidence>
<dbReference type="GO" id="GO:0016614">
    <property type="term" value="F:oxidoreductase activity, acting on CH-OH group of donors"/>
    <property type="evidence" value="ECO:0007669"/>
    <property type="project" value="InterPro"/>
</dbReference>
<name>A0A1C7M9J3_GRIFR</name>
<dbReference type="Gene3D" id="3.50.50.60">
    <property type="entry name" value="FAD/NAD(P)-binding domain"/>
    <property type="match status" value="1"/>
</dbReference>
<organism evidence="7 8">
    <name type="scientific">Grifola frondosa</name>
    <name type="common">Maitake</name>
    <name type="synonym">Polyporus frondosus</name>
    <dbReference type="NCBI Taxonomy" id="5627"/>
    <lineage>
        <taxon>Eukaryota</taxon>
        <taxon>Fungi</taxon>
        <taxon>Dikarya</taxon>
        <taxon>Basidiomycota</taxon>
        <taxon>Agaricomycotina</taxon>
        <taxon>Agaricomycetes</taxon>
        <taxon>Polyporales</taxon>
        <taxon>Grifolaceae</taxon>
        <taxon>Grifola</taxon>
    </lineage>
</organism>
<evidence type="ECO:0000256" key="4">
    <source>
        <dbReference type="ARBA" id="ARBA00022827"/>
    </source>
</evidence>
<feature type="region of interest" description="Disordered" evidence="5">
    <location>
        <begin position="41"/>
        <end position="64"/>
    </location>
</feature>
<dbReference type="Proteomes" id="UP000092993">
    <property type="component" value="Unassembled WGS sequence"/>
</dbReference>
<dbReference type="AlphaFoldDB" id="A0A1C7M9J3"/>
<dbReference type="InterPro" id="IPR012132">
    <property type="entry name" value="GMC_OxRdtase"/>
</dbReference>
<dbReference type="InterPro" id="IPR000172">
    <property type="entry name" value="GMC_OxRdtase_N"/>
</dbReference>
<comment type="similarity">
    <text evidence="2">Belongs to the GMC oxidoreductase family.</text>
</comment>
<dbReference type="GO" id="GO:0050660">
    <property type="term" value="F:flavin adenine dinucleotide binding"/>
    <property type="evidence" value="ECO:0007669"/>
    <property type="project" value="InterPro"/>
</dbReference>
<dbReference type="Pfam" id="PF00732">
    <property type="entry name" value="GMC_oxred_N"/>
    <property type="match status" value="1"/>
</dbReference>
<reference evidence="7 8" key="1">
    <citation type="submission" date="2016-03" db="EMBL/GenBank/DDBJ databases">
        <title>Whole genome sequencing of Grifola frondosa 9006-11.</title>
        <authorList>
            <person name="Min B."/>
            <person name="Park H."/>
            <person name="Kim J.-G."/>
            <person name="Cho H."/>
            <person name="Oh Y.-L."/>
            <person name="Kong W.-S."/>
            <person name="Choi I.-G."/>
        </authorList>
    </citation>
    <scope>NUCLEOTIDE SEQUENCE [LARGE SCALE GENOMIC DNA]</scope>
    <source>
        <strain evidence="7 8">9006-11</strain>
    </source>
</reference>
<dbReference type="SUPFAM" id="SSF51905">
    <property type="entry name" value="FAD/NAD(P)-binding domain"/>
    <property type="match status" value="1"/>
</dbReference>
<accession>A0A1C7M9J3</accession>
<evidence type="ECO:0000256" key="1">
    <source>
        <dbReference type="ARBA" id="ARBA00001974"/>
    </source>
</evidence>
<keyword evidence="3" id="KW-0285">Flavoprotein</keyword>
<dbReference type="EMBL" id="LUGG01000006">
    <property type="protein sequence ID" value="OBZ73528.1"/>
    <property type="molecule type" value="Genomic_DNA"/>
</dbReference>
<keyword evidence="8" id="KW-1185">Reference proteome</keyword>
<evidence type="ECO:0000256" key="5">
    <source>
        <dbReference type="SAM" id="MobiDB-lite"/>
    </source>
</evidence>
<comment type="cofactor">
    <cofactor evidence="1">
        <name>FAD</name>
        <dbReference type="ChEBI" id="CHEBI:57692"/>
    </cofactor>
</comment>
<feature type="region of interest" description="Disordered" evidence="5">
    <location>
        <begin position="216"/>
        <end position="241"/>
    </location>
</feature>
<dbReference type="PANTHER" id="PTHR11552:SF147">
    <property type="entry name" value="CHOLINE DEHYDROGENASE, MITOCHONDRIAL"/>
    <property type="match status" value="1"/>
</dbReference>
<keyword evidence="4" id="KW-0274">FAD</keyword>
<dbReference type="InterPro" id="IPR036188">
    <property type="entry name" value="FAD/NAD-bd_sf"/>
</dbReference>
<feature type="domain" description="Glucose-methanol-choline oxidoreductase N-terminal" evidence="6">
    <location>
        <begin position="13"/>
        <end position="203"/>
    </location>
</feature>
<dbReference type="PANTHER" id="PTHR11552">
    <property type="entry name" value="GLUCOSE-METHANOL-CHOLINE GMC OXIDOREDUCTASE"/>
    <property type="match status" value="1"/>
</dbReference>
<feature type="compositionally biased region" description="Low complexity" evidence="5">
    <location>
        <begin position="229"/>
        <end position="241"/>
    </location>
</feature>
<proteinExistence type="inferred from homology"/>
<dbReference type="Gene3D" id="3.30.560.10">
    <property type="entry name" value="Glucose Oxidase, domain 3"/>
    <property type="match status" value="1"/>
</dbReference>
<feature type="compositionally biased region" description="Low complexity" evidence="5">
    <location>
        <begin position="43"/>
        <end position="52"/>
    </location>
</feature>
<sequence>MSAKLDDVAGKSFDYIIIGGGTAGLALAARLSEDPSISVLVSRGRGQPQRQRQPPPDAAPQAAEQPQVRLGVQDSRAAAFEQPHVRVAAGEGPRGSSAINFMLWNKPAREYVQAFELLGNPGWTWELFDKYSKRAEKFIPPDHDTDVLTYDLAYRGRTGAIITSFPSVISNLERPLIQAMKKLGIEHILDSSSGFTNGSCVTASTLDPRLTRAATPATCISPPRPRALTSSCSSPPTSRAS</sequence>
<protein>
    <submittedName>
        <fullName evidence="7">Glucose oxidase</fullName>
    </submittedName>
</protein>